<evidence type="ECO:0000256" key="5">
    <source>
        <dbReference type="ARBA" id="ARBA00023002"/>
    </source>
</evidence>
<dbReference type="Pfam" id="PF00268">
    <property type="entry name" value="Ribonuc_red_sm"/>
    <property type="match status" value="1"/>
</dbReference>
<dbReference type="KEGG" id="tsn:W908_04305"/>
<dbReference type="STRING" id="1125411.W908_04305"/>
<dbReference type="UniPathway" id="UPA00326"/>
<dbReference type="PATRIC" id="fig|1125411.7.peg.843"/>
<sequence length="378" mass="43839">MSYSIFNQKINDTLKQPMFFGDAVNVARFDQQKFEMFEKLTEKQLSFFWRPEEIDVSKDKIDFGKLLPNEKHIFISNLQYQILLDSVQGRSPNIAFLPIVSLPELENWIETWAFSETIHSRSYTHIIRAIVNEPGAVFDEIMKTEEIIQRATSVSKHYDKLINHTQAYLLNGEGEHQIDGKTLNINMYSLKRLLYLTIMSVNILEAIRFYVSFACSFAFAERKVMEGNAKIIKLIARDEALHLTGTQHMLNLMRDGKDDPDMQAIAIECEAEVIQMFKDAANQEKEWAEYLFRDGSMIGLNAQILKQYLEYITNIRMSALNMQPIFEQTTNPLPWLNHWLDSDNVQVAPQETEITSYLVSAIDNTIDSEDEDFSDFKL</sequence>
<keyword evidence="7" id="KW-0215">Deoxyribonucleotide synthesis</keyword>
<evidence type="ECO:0000256" key="6">
    <source>
        <dbReference type="ARBA" id="ARBA00023004"/>
    </source>
</evidence>
<dbReference type="PANTHER" id="PTHR23409">
    <property type="entry name" value="RIBONUCLEOSIDE-DIPHOSPHATE REDUCTASE SMALL CHAIN"/>
    <property type="match status" value="1"/>
</dbReference>
<dbReference type="InterPro" id="IPR000358">
    <property type="entry name" value="RNR_small_fam"/>
</dbReference>
<reference evidence="8 9" key="1">
    <citation type="journal article" date="2015" name="Genome Announc.">
        <title>Genome Sequence of 'Candidatus Thioglobus singularis' Strain PS1, a Mixotroph from the SUP05 Clade of Marine Gammaproteobacteria.</title>
        <authorList>
            <person name="Marshall K.T."/>
            <person name="Morris R.M."/>
        </authorList>
    </citation>
    <scope>NUCLEOTIDE SEQUENCE [LARGE SCALE GENOMIC DNA]</scope>
    <source>
        <strain evidence="8 9">PS1</strain>
    </source>
</reference>
<keyword evidence="4" id="KW-0479">Metal-binding</keyword>
<dbReference type="InterPro" id="IPR030475">
    <property type="entry name" value="RNR_small_AS"/>
</dbReference>
<dbReference type="EMBL" id="CP006911">
    <property type="protein sequence ID" value="ALE01870.1"/>
    <property type="molecule type" value="Genomic_DNA"/>
</dbReference>
<dbReference type="GO" id="GO:0046872">
    <property type="term" value="F:metal ion binding"/>
    <property type="evidence" value="ECO:0007669"/>
    <property type="project" value="UniProtKB-KW"/>
</dbReference>
<evidence type="ECO:0000256" key="7">
    <source>
        <dbReference type="ARBA" id="ARBA00023116"/>
    </source>
</evidence>
<evidence type="ECO:0000256" key="2">
    <source>
        <dbReference type="ARBA" id="ARBA00009303"/>
    </source>
</evidence>
<dbReference type="GO" id="GO:0009263">
    <property type="term" value="P:deoxyribonucleotide biosynthetic process"/>
    <property type="evidence" value="ECO:0007669"/>
    <property type="project" value="UniProtKB-KW"/>
</dbReference>
<gene>
    <name evidence="8" type="ORF">W908_04305</name>
</gene>
<comment type="cofactor">
    <cofactor evidence="1">
        <name>Fe cation</name>
        <dbReference type="ChEBI" id="CHEBI:24875"/>
    </cofactor>
</comment>
<dbReference type="NCBIfam" id="NF006576">
    <property type="entry name" value="PRK09101.1"/>
    <property type="match status" value="1"/>
</dbReference>
<dbReference type="InterPro" id="IPR012348">
    <property type="entry name" value="RNR-like"/>
</dbReference>
<evidence type="ECO:0000256" key="1">
    <source>
        <dbReference type="ARBA" id="ARBA00001962"/>
    </source>
</evidence>
<dbReference type="OrthoDB" id="9765051at2"/>
<dbReference type="AlphaFoldDB" id="A0A0M4L434"/>
<dbReference type="PANTHER" id="PTHR23409:SF18">
    <property type="entry name" value="RIBONUCLEOSIDE-DIPHOSPHATE REDUCTASE SUBUNIT M2"/>
    <property type="match status" value="1"/>
</dbReference>
<dbReference type="SUPFAM" id="SSF47240">
    <property type="entry name" value="Ferritin-like"/>
    <property type="match status" value="1"/>
</dbReference>
<accession>A0A0M4L434</accession>
<keyword evidence="9" id="KW-1185">Reference proteome</keyword>
<dbReference type="Gene3D" id="1.10.620.20">
    <property type="entry name" value="Ribonucleotide Reductase, subunit A"/>
    <property type="match status" value="1"/>
</dbReference>
<dbReference type="FunFam" id="1.10.620.20:FF:000001">
    <property type="entry name" value="Ribonucleoside-diphosphate reductase 1 subunit beta"/>
    <property type="match status" value="1"/>
</dbReference>
<evidence type="ECO:0000313" key="9">
    <source>
        <dbReference type="Proteomes" id="UP000068905"/>
    </source>
</evidence>
<organism evidence="8 9">
    <name type="scientific">Candidatus Pseudothioglobus singularis PS1</name>
    <dbReference type="NCBI Taxonomy" id="1125411"/>
    <lineage>
        <taxon>Bacteria</taxon>
        <taxon>Pseudomonadati</taxon>
        <taxon>Pseudomonadota</taxon>
        <taxon>Gammaproteobacteria</taxon>
        <taxon>Candidatus Pseudothioglobaceae</taxon>
        <taxon>Candidatus Pseudothioglobus</taxon>
    </lineage>
</organism>
<dbReference type="GO" id="GO:0004748">
    <property type="term" value="F:ribonucleoside-diphosphate reductase activity, thioredoxin disulfide as acceptor"/>
    <property type="evidence" value="ECO:0007669"/>
    <property type="project" value="UniProtKB-EC"/>
</dbReference>
<dbReference type="InterPro" id="IPR033909">
    <property type="entry name" value="RNR_small"/>
</dbReference>
<dbReference type="CDD" id="cd01049">
    <property type="entry name" value="RNRR2"/>
    <property type="match status" value="1"/>
</dbReference>
<dbReference type="RefSeq" id="WP_053820069.1">
    <property type="nucleotide sequence ID" value="NZ_CP006911.1"/>
</dbReference>
<proteinExistence type="inferred from homology"/>
<evidence type="ECO:0000313" key="8">
    <source>
        <dbReference type="EMBL" id="ALE01870.1"/>
    </source>
</evidence>
<dbReference type="PROSITE" id="PS00368">
    <property type="entry name" value="RIBORED_SMALL"/>
    <property type="match status" value="1"/>
</dbReference>
<dbReference type="EC" id="1.17.4.1" evidence="3"/>
<evidence type="ECO:0000256" key="3">
    <source>
        <dbReference type="ARBA" id="ARBA00012274"/>
    </source>
</evidence>
<evidence type="ECO:0000256" key="4">
    <source>
        <dbReference type="ARBA" id="ARBA00022723"/>
    </source>
</evidence>
<dbReference type="InterPro" id="IPR009078">
    <property type="entry name" value="Ferritin-like_SF"/>
</dbReference>
<name>A0A0M4L434_9GAMM</name>
<comment type="similarity">
    <text evidence="2">Belongs to the ribonucleoside diphosphate reductase small chain family.</text>
</comment>
<protein>
    <recommendedName>
        <fullName evidence="3">ribonucleoside-diphosphate reductase</fullName>
        <ecNumber evidence="3">1.17.4.1</ecNumber>
    </recommendedName>
</protein>
<keyword evidence="6" id="KW-0408">Iron</keyword>
<dbReference type="Proteomes" id="UP000068905">
    <property type="component" value="Chromosome"/>
</dbReference>
<keyword evidence="5 8" id="KW-0560">Oxidoreductase</keyword>